<organism evidence="9 10">
    <name type="scientific">Ceratopteris richardii</name>
    <name type="common">Triangle waterfern</name>
    <dbReference type="NCBI Taxonomy" id="49495"/>
    <lineage>
        <taxon>Eukaryota</taxon>
        <taxon>Viridiplantae</taxon>
        <taxon>Streptophyta</taxon>
        <taxon>Embryophyta</taxon>
        <taxon>Tracheophyta</taxon>
        <taxon>Polypodiopsida</taxon>
        <taxon>Polypodiidae</taxon>
        <taxon>Polypodiales</taxon>
        <taxon>Pteridineae</taxon>
        <taxon>Pteridaceae</taxon>
        <taxon>Parkerioideae</taxon>
        <taxon>Ceratopteris</taxon>
    </lineage>
</organism>
<dbReference type="GO" id="GO:0005524">
    <property type="term" value="F:ATP binding"/>
    <property type="evidence" value="ECO:0007669"/>
    <property type="project" value="UniProtKB-KW"/>
</dbReference>
<evidence type="ECO:0000256" key="1">
    <source>
        <dbReference type="ARBA" id="ARBA00022527"/>
    </source>
</evidence>
<dbReference type="AlphaFoldDB" id="A0A8T2T7K3"/>
<sequence>MGNCAGIMITPFLTNEISAAEETRVLELPFRDVRNRYIFGTRLSREEHGITYICIDKATEMVYTCRTIPKRRFVTSDQTKKDLLRELDILKRLKGVPSVVQLVDTFEDKHAVHLIMERCSGGELFDRIAAKGKYTEKAAALLCKSIVQAVESLHWKGVMHRDLKPENFYFVDKQDDSQLKVADFSAAVFFKDGDSWILGGASEQDLGTVLTSMKKFQATNKLKKVALKVIAEGLPKQDITKLRSQFEIMDKSKKGTISYDELKNCLKGLHGVTLADAELNHLLKSADVDNNGYLDYNEFIALTLATNKIEKEDQLVEAFRFFDKDNSGYITRDELENALKENPLMHGESIDDIMAQADTNKDGLISYEEFVTMMQNTGGSALDDAAKASTSKP</sequence>
<feature type="domain" description="EF-hand" evidence="8">
    <location>
        <begin position="274"/>
        <end position="309"/>
    </location>
</feature>
<protein>
    <recommendedName>
        <fullName evidence="11">Calcium-dependent protein kinase</fullName>
    </recommendedName>
</protein>
<dbReference type="Gene3D" id="3.30.200.20">
    <property type="entry name" value="Phosphorylase Kinase, domain 1"/>
    <property type="match status" value="1"/>
</dbReference>
<feature type="domain" description="EF-hand" evidence="8">
    <location>
        <begin position="348"/>
        <end position="380"/>
    </location>
</feature>
<gene>
    <name evidence="9" type="ORF">KP509_15G020800</name>
</gene>
<evidence type="ECO:0000256" key="2">
    <source>
        <dbReference type="ARBA" id="ARBA00022679"/>
    </source>
</evidence>
<keyword evidence="4" id="KW-0418">Kinase</keyword>
<comment type="caution">
    <text evidence="9">The sequence shown here is derived from an EMBL/GenBank/DDBJ whole genome shotgun (WGS) entry which is preliminary data.</text>
</comment>
<feature type="domain" description="EF-hand" evidence="8">
    <location>
        <begin position="310"/>
        <end position="345"/>
    </location>
</feature>
<keyword evidence="1" id="KW-0723">Serine/threonine-protein kinase</keyword>
<dbReference type="InterPro" id="IPR000719">
    <property type="entry name" value="Prot_kinase_dom"/>
</dbReference>
<keyword evidence="6" id="KW-0067">ATP-binding</keyword>
<dbReference type="PANTHER" id="PTHR24349">
    <property type="entry name" value="SERINE/THREONINE-PROTEIN KINASE"/>
    <property type="match status" value="1"/>
</dbReference>
<dbReference type="CDD" id="cd00051">
    <property type="entry name" value="EFh"/>
    <property type="match status" value="1"/>
</dbReference>
<keyword evidence="3" id="KW-0547">Nucleotide-binding</keyword>
<dbReference type="InterPro" id="IPR011009">
    <property type="entry name" value="Kinase-like_dom_sf"/>
</dbReference>
<evidence type="ECO:0000313" key="10">
    <source>
        <dbReference type="Proteomes" id="UP000825935"/>
    </source>
</evidence>
<dbReference type="SUPFAM" id="SSF56112">
    <property type="entry name" value="Protein kinase-like (PK-like)"/>
    <property type="match status" value="1"/>
</dbReference>
<proteinExistence type="predicted"/>
<keyword evidence="2" id="KW-0808">Transferase</keyword>
<dbReference type="EMBL" id="CM035420">
    <property type="protein sequence ID" value="KAH7404323.1"/>
    <property type="molecule type" value="Genomic_DNA"/>
</dbReference>
<dbReference type="Pfam" id="PF00069">
    <property type="entry name" value="Pkinase"/>
    <property type="match status" value="1"/>
</dbReference>
<evidence type="ECO:0000256" key="4">
    <source>
        <dbReference type="ARBA" id="ARBA00022777"/>
    </source>
</evidence>
<evidence type="ECO:0000256" key="6">
    <source>
        <dbReference type="ARBA" id="ARBA00022840"/>
    </source>
</evidence>
<evidence type="ECO:0000313" key="9">
    <source>
        <dbReference type="EMBL" id="KAH7404323.1"/>
    </source>
</evidence>
<dbReference type="Proteomes" id="UP000825935">
    <property type="component" value="Chromosome 15"/>
</dbReference>
<evidence type="ECO:0000256" key="5">
    <source>
        <dbReference type="ARBA" id="ARBA00022837"/>
    </source>
</evidence>
<dbReference type="InterPro" id="IPR008271">
    <property type="entry name" value="Ser/Thr_kinase_AS"/>
</dbReference>
<reference evidence="9" key="1">
    <citation type="submission" date="2021-08" db="EMBL/GenBank/DDBJ databases">
        <title>WGS assembly of Ceratopteris richardii.</title>
        <authorList>
            <person name="Marchant D.B."/>
            <person name="Chen G."/>
            <person name="Jenkins J."/>
            <person name="Shu S."/>
            <person name="Leebens-Mack J."/>
            <person name="Grimwood J."/>
            <person name="Schmutz J."/>
            <person name="Soltis P."/>
            <person name="Soltis D."/>
            <person name="Chen Z.-H."/>
        </authorList>
    </citation>
    <scope>NUCLEOTIDE SEQUENCE</scope>
    <source>
        <strain evidence="9">Whitten #5841</strain>
        <tissue evidence="9">Leaf</tissue>
    </source>
</reference>
<dbReference type="GO" id="GO:0005509">
    <property type="term" value="F:calcium ion binding"/>
    <property type="evidence" value="ECO:0007669"/>
    <property type="project" value="InterPro"/>
</dbReference>
<dbReference type="Pfam" id="PF13499">
    <property type="entry name" value="EF-hand_7"/>
    <property type="match status" value="2"/>
</dbReference>
<dbReference type="SMART" id="SM00054">
    <property type="entry name" value="EFh"/>
    <property type="match status" value="4"/>
</dbReference>
<dbReference type="SUPFAM" id="SSF47473">
    <property type="entry name" value="EF-hand"/>
    <property type="match status" value="1"/>
</dbReference>
<dbReference type="GO" id="GO:0004674">
    <property type="term" value="F:protein serine/threonine kinase activity"/>
    <property type="evidence" value="ECO:0007669"/>
    <property type="project" value="UniProtKB-KW"/>
</dbReference>
<dbReference type="PROSITE" id="PS00108">
    <property type="entry name" value="PROTEIN_KINASE_ST"/>
    <property type="match status" value="1"/>
</dbReference>
<evidence type="ECO:0000256" key="3">
    <source>
        <dbReference type="ARBA" id="ARBA00022741"/>
    </source>
</evidence>
<accession>A0A8T2T7K3</accession>
<evidence type="ECO:0000259" key="8">
    <source>
        <dbReference type="PROSITE" id="PS50222"/>
    </source>
</evidence>
<dbReference type="InterPro" id="IPR002048">
    <property type="entry name" value="EF_hand_dom"/>
</dbReference>
<dbReference type="Gene3D" id="1.10.510.10">
    <property type="entry name" value="Transferase(Phosphotransferase) domain 1"/>
    <property type="match status" value="1"/>
</dbReference>
<dbReference type="InterPro" id="IPR018247">
    <property type="entry name" value="EF_Hand_1_Ca_BS"/>
</dbReference>
<keyword evidence="5" id="KW-0106">Calcium</keyword>
<dbReference type="PROSITE" id="PS00018">
    <property type="entry name" value="EF_HAND_1"/>
    <property type="match status" value="3"/>
</dbReference>
<evidence type="ECO:0000259" key="7">
    <source>
        <dbReference type="PROSITE" id="PS50011"/>
    </source>
</evidence>
<dbReference type="PROSITE" id="PS50011">
    <property type="entry name" value="PROTEIN_KINASE_DOM"/>
    <property type="match status" value="1"/>
</dbReference>
<evidence type="ECO:0008006" key="11">
    <source>
        <dbReference type="Google" id="ProtNLM"/>
    </source>
</evidence>
<dbReference type="PROSITE" id="PS50222">
    <property type="entry name" value="EF_HAND_2"/>
    <property type="match status" value="4"/>
</dbReference>
<dbReference type="FunFam" id="1.10.238.10:FF:000001">
    <property type="entry name" value="Calmodulin 1"/>
    <property type="match status" value="1"/>
</dbReference>
<dbReference type="SMART" id="SM00220">
    <property type="entry name" value="S_TKc"/>
    <property type="match status" value="1"/>
</dbReference>
<dbReference type="InterPro" id="IPR050205">
    <property type="entry name" value="CDPK_Ser/Thr_kinases"/>
</dbReference>
<keyword evidence="10" id="KW-1185">Reference proteome</keyword>
<name>A0A8T2T7K3_CERRI</name>
<feature type="domain" description="Protein kinase" evidence="7">
    <location>
        <begin position="37"/>
        <end position="393"/>
    </location>
</feature>
<dbReference type="Gene3D" id="1.10.238.10">
    <property type="entry name" value="EF-hand"/>
    <property type="match status" value="2"/>
</dbReference>
<feature type="domain" description="EF-hand" evidence="8">
    <location>
        <begin position="237"/>
        <end position="272"/>
    </location>
</feature>
<dbReference type="InterPro" id="IPR011992">
    <property type="entry name" value="EF-hand-dom_pair"/>
</dbReference>
<dbReference type="OrthoDB" id="40902at2759"/>